<dbReference type="InterPro" id="IPR003305">
    <property type="entry name" value="CenC_carb-bd"/>
</dbReference>
<proteinExistence type="predicted"/>
<name>A0ABS1FZW3_9FLAO</name>
<evidence type="ECO:0000259" key="4">
    <source>
        <dbReference type="Pfam" id="PF02018"/>
    </source>
</evidence>
<feature type="signal peptide" evidence="3">
    <location>
        <begin position="1"/>
        <end position="17"/>
    </location>
</feature>
<dbReference type="NCBIfam" id="TIGR04183">
    <property type="entry name" value="Por_Secre_tail"/>
    <property type="match status" value="1"/>
</dbReference>
<comment type="caution">
    <text evidence="5">The sequence shown here is derived from an EMBL/GenBank/DDBJ whole genome shotgun (WGS) entry which is preliminary data.</text>
</comment>
<reference evidence="6" key="1">
    <citation type="submission" date="2021-01" db="EMBL/GenBank/DDBJ databases">
        <title>Genome public.</title>
        <authorList>
            <person name="Liu C."/>
            <person name="Sun Q."/>
        </authorList>
    </citation>
    <scope>NUCLEOTIDE SEQUENCE [LARGE SCALE GENOMIC DNA]</scope>
    <source>
        <strain evidence="6">YIM B02567</strain>
    </source>
</reference>
<organism evidence="5 6">
    <name type="scientific">Chryseobacterium paridis</name>
    <dbReference type="NCBI Taxonomy" id="2800328"/>
    <lineage>
        <taxon>Bacteria</taxon>
        <taxon>Pseudomonadati</taxon>
        <taxon>Bacteroidota</taxon>
        <taxon>Flavobacteriia</taxon>
        <taxon>Flavobacteriales</taxon>
        <taxon>Weeksellaceae</taxon>
        <taxon>Chryseobacterium group</taxon>
        <taxon>Chryseobacterium</taxon>
    </lineage>
</organism>
<gene>
    <name evidence="5" type="ORF">JHL15_19365</name>
</gene>
<evidence type="ECO:0000256" key="1">
    <source>
        <dbReference type="ARBA" id="ARBA00022729"/>
    </source>
</evidence>
<accession>A0ABS1FZW3</accession>
<evidence type="ECO:0000313" key="6">
    <source>
        <dbReference type="Proteomes" id="UP000628669"/>
    </source>
</evidence>
<keyword evidence="6" id="KW-1185">Reference proteome</keyword>
<feature type="domain" description="CBM-cenC" evidence="4">
    <location>
        <begin position="20"/>
        <end position="155"/>
    </location>
</feature>
<dbReference type="Gene3D" id="2.60.120.260">
    <property type="entry name" value="Galactose-binding domain-like"/>
    <property type="match status" value="1"/>
</dbReference>
<dbReference type="EMBL" id="JAENHK010000010">
    <property type="protein sequence ID" value="MBK1897935.1"/>
    <property type="molecule type" value="Genomic_DNA"/>
</dbReference>
<evidence type="ECO:0000313" key="5">
    <source>
        <dbReference type="EMBL" id="MBK1897935.1"/>
    </source>
</evidence>
<keyword evidence="2" id="KW-0378">Hydrolase</keyword>
<dbReference type="Pfam" id="PF02018">
    <property type="entry name" value="CBM_4_9"/>
    <property type="match status" value="1"/>
</dbReference>
<protein>
    <submittedName>
        <fullName evidence="5">Carbohydrate binding domain-containing protein</fullName>
    </submittedName>
</protein>
<dbReference type="InterPro" id="IPR008979">
    <property type="entry name" value="Galactose-bd-like_sf"/>
</dbReference>
<dbReference type="InterPro" id="IPR026444">
    <property type="entry name" value="Secre_tail"/>
</dbReference>
<dbReference type="Proteomes" id="UP000628669">
    <property type="component" value="Unassembled WGS sequence"/>
</dbReference>
<evidence type="ECO:0000256" key="3">
    <source>
        <dbReference type="SAM" id="SignalP"/>
    </source>
</evidence>
<dbReference type="RefSeq" id="WP_200248432.1">
    <property type="nucleotide sequence ID" value="NZ_JAENHK010000010.1"/>
</dbReference>
<dbReference type="SUPFAM" id="SSF49785">
    <property type="entry name" value="Galactose-binding domain-like"/>
    <property type="match status" value="1"/>
</dbReference>
<evidence type="ECO:0000256" key="2">
    <source>
        <dbReference type="ARBA" id="ARBA00022801"/>
    </source>
</evidence>
<feature type="chain" id="PRO_5047014453" evidence="3">
    <location>
        <begin position="18"/>
        <end position="256"/>
    </location>
</feature>
<keyword evidence="1 3" id="KW-0732">Signal</keyword>
<sequence>MRKIFTILSITSSLVFANAQNLVQNPGFETGTLSPWAAGWNSNYTAPNVIADAHTGGFGANYAATATTGFFQNVNVTAGQQYTLSFWYKISGTGNGGRIWSNFLDAGDNPIYLVTDSANDPLRNNNQFLTKSTTWQQKVITFTVPANATRLQLHLRAYSSSNVSFDDFSLTTGTLAVGEVAASKYRLVKNTFIKDNGITFGANVKDVKVYNMYGQVVKTASVKENEILNVSELQKGNYIVTGLVNNEPVSQKILKD</sequence>